<accession>A0A495XGZ0</accession>
<keyword evidence="2" id="KW-1185">Reference proteome</keyword>
<protein>
    <submittedName>
        <fullName evidence="1">Uncharacterized protein</fullName>
    </submittedName>
</protein>
<evidence type="ECO:0000313" key="1">
    <source>
        <dbReference type="EMBL" id="RKT72355.1"/>
    </source>
</evidence>
<organism evidence="1 2">
    <name type="scientific">Saccharothrix variisporea</name>
    <dbReference type="NCBI Taxonomy" id="543527"/>
    <lineage>
        <taxon>Bacteria</taxon>
        <taxon>Bacillati</taxon>
        <taxon>Actinomycetota</taxon>
        <taxon>Actinomycetes</taxon>
        <taxon>Pseudonocardiales</taxon>
        <taxon>Pseudonocardiaceae</taxon>
        <taxon>Saccharothrix</taxon>
    </lineage>
</organism>
<proteinExistence type="predicted"/>
<gene>
    <name evidence="1" type="ORF">DFJ66_5666</name>
</gene>
<reference evidence="1 2" key="1">
    <citation type="submission" date="2018-10" db="EMBL/GenBank/DDBJ databases">
        <title>Sequencing the genomes of 1000 actinobacteria strains.</title>
        <authorList>
            <person name="Klenk H.-P."/>
        </authorList>
    </citation>
    <scope>NUCLEOTIDE SEQUENCE [LARGE SCALE GENOMIC DNA]</scope>
    <source>
        <strain evidence="1 2">DSM 43911</strain>
    </source>
</reference>
<evidence type="ECO:0000313" key="2">
    <source>
        <dbReference type="Proteomes" id="UP000272729"/>
    </source>
</evidence>
<dbReference type="OrthoDB" id="9797415at2"/>
<comment type="caution">
    <text evidence="1">The sequence shown here is derived from an EMBL/GenBank/DDBJ whole genome shotgun (WGS) entry which is preliminary data.</text>
</comment>
<name>A0A495XGZ0_9PSEU</name>
<sequence>MTDFLLLVLHDRDEAEDLARTLAAAGWAPCAVHKDLLAGEDDVEDADWVVELATAPDGTPAHAHRDELESLAERHDAFVTD</sequence>
<dbReference type="EMBL" id="RBXR01000001">
    <property type="protein sequence ID" value="RKT72355.1"/>
    <property type="molecule type" value="Genomic_DNA"/>
</dbReference>
<dbReference type="AlphaFoldDB" id="A0A495XGZ0"/>
<dbReference type="Proteomes" id="UP000272729">
    <property type="component" value="Unassembled WGS sequence"/>
</dbReference>
<dbReference type="RefSeq" id="WP_121225327.1">
    <property type="nucleotide sequence ID" value="NZ_JBIUBA010000060.1"/>
</dbReference>